<evidence type="ECO:0000313" key="2">
    <source>
        <dbReference type="Proteomes" id="UP000661858"/>
    </source>
</evidence>
<keyword evidence="2" id="KW-1185">Reference proteome</keyword>
<dbReference type="Proteomes" id="UP000661858">
    <property type="component" value="Unassembled WGS sequence"/>
</dbReference>
<gene>
    <name evidence="1" type="ORF">JK359_30735</name>
</gene>
<accession>A0A937JNZ2</accession>
<proteinExistence type="predicted"/>
<organism evidence="1 2">
    <name type="scientific">Streptomyces actinomycinicus</name>
    <dbReference type="NCBI Taxonomy" id="1695166"/>
    <lineage>
        <taxon>Bacteria</taxon>
        <taxon>Bacillati</taxon>
        <taxon>Actinomycetota</taxon>
        <taxon>Actinomycetes</taxon>
        <taxon>Kitasatosporales</taxon>
        <taxon>Streptomycetaceae</taxon>
        <taxon>Streptomyces</taxon>
    </lineage>
</organism>
<protein>
    <submittedName>
        <fullName evidence="1">Uncharacterized protein</fullName>
    </submittedName>
</protein>
<dbReference type="EMBL" id="JAERRK010000021">
    <property type="protein sequence ID" value="MBL1086289.1"/>
    <property type="molecule type" value="Genomic_DNA"/>
</dbReference>
<dbReference type="AlphaFoldDB" id="A0A937JNZ2"/>
<comment type="caution">
    <text evidence="1">The sequence shown here is derived from an EMBL/GenBank/DDBJ whole genome shotgun (WGS) entry which is preliminary data.</text>
</comment>
<evidence type="ECO:0000313" key="1">
    <source>
        <dbReference type="EMBL" id="MBL1086289.1"/>
    </source>
</evidence>
<sequence length="56" mass="6405">MSRATDTLRVVEYWTDQDTHVIFPVQRNEEVDRMSDAQLISEYGDPAAGSVVRIVH</sequence>
<dbReference type="RefSeq" id="WP_201842533.1">
    <property type="nucleotide sequence ID" value="NZ_JAERRK010000021.1"/>
</dbReference>
<name>A0A937JNZ2_9ACTN</name>
<reference evidence="1" key="1">
    <citation type="submission" date="2021-01" db="EMBL/GenBank/DDBJ databases">
        <title>WGS of actinomycetes isolated from Thailand.</title>
        <authorList>
            <person name="Thawai C."/>
        </authorList>
    </citation>
    <scope>NUCLEOTIDE SEQUENCE</scope>
    <source>
        <strain evidence="1">RCU-197</strain>
    </source>
</reference>